<reference evidence="1 2" key="1">
    <citation type="submission" date="2019-09" db="EMBL/GenBank/DDBJ databases">
        <title>Taxonomic organization of the family Brucellaceae based on a phylogenomic approach.</title>
        <authorList>
            <person name="Leclercq S."/>
            <person name="Cloeckaert A."/>
            <person name="Zygmunt M.S."/>
        </authorList>
    </citation>
    <scope>NUCLEOTIDE SEQUENCE [LARGE SCALE GENOMIC DNA]</scope>
    <source>
        <strain evidence="1 2">TA93</strain>
    </source>
</reference>
<comment type="caution">
    <text evidence="1">The sequence shown here is derived from an EMBL/GenBank/DDBJ whole genome shotgun (WGS) entry which is preliminary data.</text>
</comment>
<dbReference type="Proteomes" id="UP000460650">
    <property type="component" value="Unassembled WGS sequence"/>
</dbReference>
<protein>
    <submittedName>
        <fullName evidence="1">Uncharacterized protein</fullName>
    </submittedName>
</protein>
<proteinExistence type="predicted"/>
<dbReference type="EMBL" id="WBVY01000007">
    <property type="protein sequence ID" value="KAB2655183.1"/>
    <property type="molecule type" value="Genomic_DNA"/>
</dbReference>
<dbReference type="AlphaFoldDB" id="A0A7V7VR76"/>
<organism evidence="1 2">
    <name type="scientific">Brucella tritici</name>
    <dbReference type="NCBI Taxonomy" id="94626"/>
    <lineage>
        <taxon>Bacteria</taxon>
        <taxon>Pseudomonadati</taxon>
        <taxon>Pseudomonadota</taxon>
        <taxon>Alphaproteobacteria</taxon>
        <taxon>Hyphomicrobiales</taxon>
        <taxon>Brucellaceae</taxon>
        <taxon>Brucella/Ochrobactrum group</taxon>
        <taxon>Brucella</taxon>
    </lineage>
</organism>
<dbReference type="RefSeq" id="WP_151648490.1">
    <property type="nucleotide sequence ID" value="NZ_WBVY01000007.1"/>
</dbReference>
<evidence type="ECO:0000313" key="2">
    <source>
        <dbReference type="Proteomes" id="UP000460650"/>
    </source>
</evidence>
<name>A0A7V7VR76_9HYPH</name>
<accession>A0A7V7VR76</accession>
<gene>
    <name evidence="1" type="ORF">F9K94_21770</name>
</gene>
<evidence type="ECO:0000313" key="1">
    <source>
        <dbReference type="EMBL" id="KAB2655183.1"/>
    </source>
</evidence>
<sequence length="127" mass="14092">MIKNEYDMRGRVIITEVKSETEATPLQLPELNTATNSHVSKVSRLGNDIFLKLTQPGQLATGVVANGEVGIYMFDDAMDASIIWHDSSGEQRIDLTHDDVKRHFGSYAGILENPLLALKVIKPEIEL</sequence>